<sequence>MAALQVRAAVLESQQGVLTADLQLADLTTGLNDLLGLSLDTRLELDPAVPAGFDQRSREEYVQTAWSANPEILAAGEAVRKSRAGVTAGKAAYLPDITAYARHSYQDGVPFLVRNFGTFGLNLNWDVFDFGARRAALQERKTELAEAEENLQRLKEEVAVAIERRYHKVQQTGSMVQVAKQVVSLRQESERVAGNQLTQGVLLVSERRQATAATYKAQADLLQANLGYLLAWAELEQAVGRTPGF</sequence>
<keyword evidence="4" id="KW-1134">Transmembrane beta strand</keyword>
<dbReference type="EMBL" id="CP000473">
    <property type="protein sequence ID" value="ABJ86180.1"/>
    <property type="molecule type" value="Genomic_DNA"/>
</dbReference>
<evidence type="ECO:0000313" key="9">
    <source>
        <dbReference type="EMBL" id="ABJ86180.1"/>
    </source>
</evidence>
<evidence type="ECO:0000256" key="2">
    <source>
        <dbReference type="ARBA" id="ARBA00007613"/>
    </source>
</evidence>
<evidence type="ECO:0000256" key="1">
    <source>
        <dbReference type="ARBA" id="ARBA00004442"/>
    </source>
</evidence>
<dbReference type="KEGG" id="sus:Acid_5227"/>
<evidence type="ECO:0000256" key="6">
    <source>
        <dbReference type="ARBA" id="ARBA00023136"/>
    </source>
</evidence>
<dbReference type="PANTHER" id="PTHR30026:SF20">
    <property type="entry name" value="OUTER MEMBRANE PROTEIN TOLC"/>
    <property type="match status" value="1"/>
</dbReference>
<keyword evidence="8" id="KW-0175">Coiled coil</keyword>
<dbReference type="InterPro" id="IPR003423">
    <property type="entry name" value="OMP_efflux"/>
</dbReference>
<evidence type="ECO:0000256" key="4">
    <source>
        <dbReference type="ARBA" id="ARBA00022452"/>
    </source>
</evidence>
<organism evidence="9">
    <name type="scientific">Solibacter usitatus (strain Ellin6076)</name>
    <dbReference type="NCBI Taxonomy" id="234267"/>
    <lineage>
        <taxon>Bacteria</taxon>
        <taxon>Pseudomonadati</taxon>
        <taxon>Acidobacteriota</taxon>
        <taxon>Terriglobia</taxon>
        <taxon>Bryobacterales</taxon>
        <taxon>Solibacteraceae</taxon>
        <taxon>Candidatus Solibacter</taxon>
    </lineage>
</organism>
<dbReference type="InterPro" id="IPR051906">
    <property type="entry name" value="TolC-like"/>
</dbReference>
<keyword evidence="5" id="KW-0812">Transmembrane</keyword>
<dbReference type="Pfam" id="PF02321">
    <property type="entry name" value="OEP"/>
    <property type="match status" value="1"/>
</dbReference>
<evidence type="ECO:0000256" key="3">
    <source>
        <dbReference type="ARBA" id="ARBA00022448"/>
    </source>
</evidence>
<dbReference type="InParanoid" id="Q01VY5"/>
<dbReference type="AlphaFoldDB" id="Q01VY5"/>
<accession>Q01VY5</accession>
<dbReference type="eggNOG" id="COG1538">
    <property type="taxonomic scope" value="Bacteria"/>
</dbReference>
<reference evidence="9" key="1">
    <citation type="submission" date="2006-10" db="EMBL/GenBank/DDBJ databases">
        <title>Complete sequence of Solibacter usitatus Ellin6076.</title>
        <authorList>
            <consortium name="US DOE Joint Genome Institute"/>
            <person name="Copeland A."/>
            <person name="Lucas S."/>
            <person name="Lapidus A."/>
            <person name="Barry K."/>
            <person name="Detter J.C."/>
            <person name="Glavina del Rio T."/>
            <person name="Hammon N."/>
            <person name="Israni S."/>
            <person name="Dalin E."/>
            <person name="Tice H."/>
            <person name="Pitluck S."/>
            <person name="Thompson L.S."/>
            <person name="Brettin T."/>
            <person name="Bruce D."/>
            <person name="Han C."/>
            <person name="Tapia R."/>
            <person name="Gilna P."/>
            <person name="Schmutz J."/>
            <person name="Larimer F."/>
            <person name="Land M."/>
            <person name="Hauser L."/>
            <person name="Kyrpides N."/>
            <person name="Mikhailova N."/>
            <person name="Janssen P.H."/>
            <person name="Kuske C.R."/>
            <person name="Richardson P."/>
        </authorList>
    </citation>
    <scope>NUCLEOTIDE SEQUENCE</scope>
    <source>
        <strain evidence="9">Ellin6076</strain>
    </source>
</reference>
<keyword evidence="3" id="KW-0813">Transport</keyword>
<protein>
    <submittedName>
        <fullName evidence="9">Outer membrane efflux protein</fullName>
    </submittedName>
</protein>
<gene>
    <name evidence="9" type="ordered locus">Acid_5227</name>
</gene>
<evidence type="ECO:0000256" key="7">
    <source>
        <dbReference type="ARBA" id="ARBA00023237"/>
    </source>
</evidence>
<dbReference type="HOGENOM" id="CLU_1133009_0_0_0"/>
<name>Q01VY5_SOLUE</name>
<comment type="similarity">
    <text evidence="2">Belongs to the outer membrane factor (OMF) (TC 1.B.17) family.</text>
</comment>
<feature type="coiled-coil region" evidence="8">
    <location>
        <begin position="134"/>
        <end position="164"/>
    </location>
</feature>
<dbReference type="PANTHER" id="PTHR30026">
    <property type="entry name" value="OUTER MEMBRANE PROTEIN TOLC"/>
    <property type="match status" value="1"/>
</dbReference>
<evidence type="ECO:0000256" key="8">
    <source>
        <dbReference type="SAM" id="Coils"/>
    </source>
</evidence>
<proteinExistence type="inferred from homology"/>
<dbReference type="Gene3D" id="1.20.1600.10">
    <property type="entry name" value="Outer membrane efflux proteins (OEP)"/>
    <property type="match status" value="1"/>
</dbReference>
<evidence type="ECO:0000256" key="5">
    <source>
        <dbReference type="ARBA" id="ARBA00022692"/>
    </source>
</evidence>
<keyword evidence="7" id="KW-0998">Cell outer membrane</keyword>
<dbReference type="STRING" id="234267.Acid_5227"/>
<keyword evidence="6" id="KW-0472">Membrane</keyword>
<comment type="subcellular location">
    <subcellularLocation>
        <location evidence="1">Cell outer membrane</location>
    </subcellularLocation>
</comment>
<dbReference type="GO" id="GO:0009279">
    <property type="term" value="C:cell outer membrane"/>
    <property type="evidence" value="ECO:0007669"/>
    <property type="project" value="UniProtKB-SubCell"/>
</dbReference>
<dbReference type="GO" id="GO:0015288">
    <property type="term" value="F:porin activity"/>
    <property type="evidence" value="ECO:0007669"/>
    <property type="project" value="TreeGrafter"/>
</dbReference>
<dbReference type="GO" id="GO:0015562">
    <property type="term" value="F:efflux transmembrane transporter activity"/>
    <property type="evidence" value="ECO:0007669"/>
    <property type="project" value="InterPro"/>
</dbReference>
<dbReference type="SUPFAM" id="SSF56954">
    <property type="entry name" value="Outer membrane efflux proteins (OEP)"/>
    <property type="match status" value="1"/>
</dbReference>
<dbReference type="GO" id="GO:1990281">
    <property type="term" value="C:efflux pump complex"/>
    <property type="evidence" value="ECO:0007669"/>
    <property type="project" value="TreeGrafter"/>
</dbReference>